<protein>
    <recommendedName>
        <fullName evidence="5">Nudix hydrolase domain-containing protein</fullName>
    </recommendedName>
</protein>
<dbReference type="InterPro" id="IPR020084">
    <property type="entry name" value="NUDIX_hydrolase_CS"/>
</dbReference>
<dbReference type="EMBL" id="BAAAMJ010000008">
    <property type="protein sequence ID" value="GAA1901251.1"/>
    <property type="molecule type" value="Genomic_DNA"/>
</dbReference>
<dbReference type="InterPro" id="IPR015797">
    <property type="entry name" value="NUDIX_hydrolase-like_dom_sf"/>
</dbReference>
<name>A0ABP5A3R5_9ACTN</name>
<reference evidence="7" key="1">
    <citation type="journal article" date="2019" name="Int. J. Syst. Evol. Microbiol.">
        <title>The Global Catalogue of Microorganisms (GCM) 10K type strain sequencing project: providing services to taxonomists for standard genome sequencing and annotation.</title>
        <authorList>
            <consortium name="The Broad Institute Genomics Platform"/>
            <consortium name="The Broad Institute Genome Sequencing Center for Infectious Disease"/>
            <person name="Wu L."/>
            <person name="Ma J."/>
        </authorList>
    </citation>
    <scope>NUCLEOTIDE SEQUENCE [LARGE SCALE GENOMIC DNA]</scope>
    <source>
        <strain evidence="7">JCM 13581</strain>
    </source>
</reference>
<dbReference type="PROSITE" id="PS00893">
    <property type="entry name" value="NUDIX_BOX"/>
    <property type="match status" value="1"/>
</dbReference>
<dbReference type="PANTHER" id="PTHR43046">
    <property type="entry name" value="GDP-MANNOSE MANNOSYL HYDROLASE"/>
    <property type="match status" value="1"/>
</dbReference>
<comment type="cofactor">
    <cofactor evidence="1">
        <name>Mg(2+)</name>
        <dbReference type="ChEBI" id="CHEBI:18420"/>
    </cofactor>
</comment>
<dbReference type="PROSITE" id="PS51462">
    <property type="entry name" value="NUDIX"/>
    <property type="match status" value="1"/>
</dbReference>
<comment type="similarity">
    <text evidence="2 4">Belongs to the Nudix hydrolase family.</text>
</comment>
<keyword evidence="7" id="KW-1185">Reference proteome</keyword>
<accession>A0ABP5A3R5</accession>
<dbReference type="Pfam" id="PF00293">
    <property type="entry name" value="NUDIX"/>
    <property type="match status" value="1"/>
</dbReference>
<proteinExistence type="inferred from homology"/>
<gene>
    <name evidence="6" type="ORF">GCM10009716_08900</name>
</gene>
<dbReference type="InterPro" id="IPR020476">
    <property type="entry name" value="Nudix_hydrolase"/>
</dbReference>
<evidence type="ECO:0000313" key="6">
    <source>
        <dbReference type="EMBL" id="GAA1901251.1"/>
    </source>
</evidence>
<evidence type="ECO:0000256" key="3">
    <source>
        <dbReference type="ARBA" id="ARBA00022801"/>
    </source>
</evidence>
<organism evidence="6 7">
    <name type="scientific">Streptomyces sodiiphilus</name>
    <dbReference type="NCBI Taxonomy" id="226217"/>
    <lineage>
        <taxon>Bacteria</taxon>
        <taxon>Bacillati</taxon>
        <taxon>Actinomycetota</taxon>
        <taxon>Actinomycetes</taxon>
        <taxon>Kitasatosporales</taxon>
        <taxon>Streptomycetaceae</taxon>
        <taxon>Streptomyces</taxon>
    </lineage>
</organism>
<keyword evidence="3 4" id="KW-0378">Hydrolase</keyword>
<dbReference type="InterPro" id="IPR000086">
    <property type="entry name" value="NUDIX_hydrolase_dom"/>
</dbReference>
<evidence type="ECO:0000313" key="7">
    <source>
        <dbReference type="Proteomes" id="UP001501303"/>
    </source>
</evidence>
<evidence type="ECO:0000256" key="4">
    <source>
        <dbReference type="RuleBase" id="RU003476"/>
    </source>
</evidence>
<dbReference type="SUPFAM" id="SSF55811">
    <property type="entry name" value="Nudix"/>
    <property type="match status" value="1"/>
</dbReference>
<sequence>MTVTGPAEPVLPVAARTLLVAAVVVHDREAGRVLMLRRGPGASFGAGLWDLPVGKCDRGEPVTAAAVRELREETGLVADPADLRLVHVVHAARGTAAPDGFLTVVFALHRWHGEPVNAEPGKHAEVCWVDTSALPEDTVLSTDRMLTRALGGEPGVTLHGWT</sequence>
<dbReference type="RefSeq" id="WP_344258973.1">
    <property type="nucleotide sequence ID" value="NZ_BAAAMJ010000008.1"/>
</dbReference>
<dbReference type="Proteomes" id="UP001501303">
    <property type="component" value="Unassembled WGS sequence"/>
</dbReference>
<dbReference type="PANTHER" id="PTHR43046:SF16">
    <property type="entry name" value="ADP-RIBOSE PYROPHOSPHATASE YJHB-RELATED"/>
    <property type="match status" value="1"/>
</dbReference>
<feature type="domain" description="Nudix hydrolase" evidence="5">
    <location>
        <begin position="15"/>
        <end position="151"/>
    </location>
</feature>
<dbReference type="PRINTS" id="PR00502">
    <property type="entry name" value="NUDIXFAMILY"/>
</dbReference>
<evidence type="ECO:0000256" key="1">
    <source>
        <dbReference type="ARBA" id="ARBA00001946"/>
    </source>
</evidence>
<evidence type="ECO:0000256" key="2">
    <source>
        <dbReference type="ARBA" id="ARBA00005582"/>
    </source>
</evidence>
<evidence type="ECO:0000259" key="5">
    <source>
        <dbReference type="PROSITE" id="PS51462"/>
    </source>
</evidence>
<comment type="caution">
    <text evidence="6">The sequence shown here is derived from an EMBL/GenBank/DDBJ whole genome shotgun (WGS) entry which is preliminary data.</text>
</comment>
<dbReference type="Gene3D" id="3.90.79.10">
    <property type="entry name" value="Nucleoside Triphosphate Pyrophosphohydrolase"/>
    <property type="match status" value="1"/>
</dbReference>